<keyword evidence="2" id="KW-1185">Reference proteome</keyword>
<protein>
    <submittedName>
        <fullName evidence="1">Uncharacterized protein</fullName>
    </submittedName>
</protein>
<proteinExistence type="predicted"/>
<sequence>MKDVVRINAQLSLNIEMPWWPSGIPSSFTSATTPLEIGYSPADGICGFHSLAQCIFGRDKHRRYHLVLRKYLVNYISKQIQITCLWDQNSGVSQVYESVEPMFPQR</sequence>
<dbReference type="Proteomes" id="UP000298663">
    <property type="component" value="Unassembled WGS sequence"/>
</dbReference>
<name>A0A4U8URJ4_STECR</name>
<reference evidence="1 2" key="2">
    <citation type="journal article" date="2019" name="G3 (Bethesda)">
        <title>Hybrid Assembly of the Genome of the Entomopathogenic Nematode Steinernema carpocapsae Identifies the X-Chromosome.</title>
        <authorList>
            <person name="Serra L."/>
            <person name="Macchietto M."/>
            <person name="Macias-Munoz A."/>
            <person name="McGill C.J."/>
            <person name="Rodriguez I.M."/>
            <person name="Rodriguez B."/>
            <person name="Murad R."/>
            <person name="Mortazavi A."/>
        </authorList>
    </citation>
    <scope>NUCLEOTIDE SEQUENCE [LARGE SCALE GENOMIC DNA]</scope>
    <source>
        <strain evidence="1 2">ALL</strain>
    </source>
</reference>
<evidence type="ECO:0000313" key="2">
    <source>
        <dbReference type="Proteomes" id="UP000298663"/>
    </source>
</evidence>
<reference evidence="1 2" key="1">
    <citation type="journal article" date="2015" name="Genome Biol.">
        <title>Comparative genomics of Steinernema reveals deeply conserved gene regulatory networks.</title>
        <authorList>
            <person name="Dillman A.R."/>
            <person name="Macchietto M."/>
            <person name="Porter C.F."/>
            <person name="Rogers A."/>
            <person name="Williams B."/>
            <person name="Antoshechkin I."/>
            <person name="Lee M.M."/>
            <person name="Goodwin Z."/>
            <person name="Lu X."/>
            <person name="Lewis E.E."/>
            <person name="Goodrich-Blair H."/>
            <person name="Stock S.P."/>
            <person name="Adams B.J."/>
            <person name="Sternberg P.W."/>
            <person name="Mortazavi A."/>
        </authorList>
    </citation>
    <scope>NUCLEOTIDE SEQUENCE [LARGE SCALE GENOMIC DNA]</scope>
    <source>
        <strain evidence="1 2">ALL</strain>
    </source>
</reference>
<gene>
    <name evidence="1" type="ORF">L596_002314</name>
</gene>
<comment type="caution">
    <text evidence="1">The sequence shown here is derived from an EMBL/GenBank/DDBJ whole genome shotgun (WGS) entry which is preliminary data.</text>
</comment>
<dbReference type="AlphaFoldDB" id="A0A4U8URJ4"/>
<evidence type="ECO:0000313" key="1">
    <source>
        <dbReference type="EMBL" id="TMS34797.1"/>
    </source>
</evidence>
<dbReference type="EMBL" id="AZBU02000001">
    <property type="protein sequence ID" value="TMS34797.1"/>
    <property type="molecule type" value="Genomic_DNA"/>
</dbReference>
<accession>A0A4U8URJ4</accession>
<organism evidence="1 2">
    <name type="scientific">Steinernema carpocapsae</name>
    <name type="common">Entomopathogenic nematode</name>
    <dbReference type="NCBI Taxonomy" id="34508"/>
    <lineage>
        <taxon>Eukaryota</taxon>
        <taxon>Metazoa</taxon>
        <taxon>Ecdysozoa</taxon>
        <taxon>Nematoda</taxon>
        <taxon>Chromadorea</taxon>
        <taxon>Rhabditida</taxon>
        <taxon>Tylenchina</taxon>
        <taxon>Panagrolaimomorpha</taxon>
        <taxon>Strongyloidoidea</taxon>
        <taxon>Steinernematidae</taxon>
        <taxon>Steinernema</taxon>
    </lineage>
</organism>